<dbReference type="EC" id="1.8.1.4" evidence="3 16"/>
<comment type="similarity">
    <text evidence="2 16">Belongs to the class-I pyridine nucleotide-disulfide oxidoreductase family.</text>
</comment>
<dbReference type="InterPro" id="IPR004099">
    <property type="entry name" value="Pyr_nucl-diS_OxRdtase_dimer"/>
</dbReference>
<dbReference type="Proteomes" id="UP000001021">
    <property type="component" value="Chromosome"/>
</dbReference>
<dbReference type="PANTHER" id="PTHR22912">
    <property type="entry name" value="DISULFIDE OXIDOREDUCTASE"/>
    <property type="match status" value="1"/>
</dbReference>
<feature type="binding site" evidence="14">
    <location>
        <begin position="165"/>
        <end position="167"/>
    </location>
    <ligand>
        <name>FAD</name>
        <dbReference type="ChEBI" id="CHEBI:57692"/>
    </ligand>
</feature>
<dbReference type="SUPFAM" id="SSF55424">
    <property type="entry name" value="FAD/NAD-linked reductases, dimerisation (C-terminal) domain"/>
    <property type="match status" value="1"/>
</dbReference>
<keyword evidence="6 16" id="KW-0285">Flavoprotein</keyword>
<evidence type="ECO:0000256" key="15">
    <source>
        <dbReference type="PIRSR" id="PIRSR000350-4"/>
    </source>
</evidence>
<feature type="binding site" evidence="14">
    <location>
        <position position="225"/>
    </location>
    <ligand>
        <name>NAD(+)</name>
        <dbReference type="ChEBI" id="CHEBI:57540"/>
    </ligand>
</feature>
<evidence type="ECO:0000256" key="8">
    <source>
        <dbReference type="ARBA" id="ARBA00023002"/>
    </source>
</evidence>
<evidence type="ECO:0000313" key="19">
    <source>
        <dbReference type="EMBL" id="CAI26632.1"/>
    </source>
</evidence>
<dbReference type="GO" id="GO:0050660">
    <property type="term" value="F:flavin adenine dinucleotide binding"/>
    <property type="evidence" value="ECO:0007669"/>
    <property type="project" value="InterPro"/>
</dbReference>
<evidence type="ECO:0000256" key="16">
    <source>
        <dbReference type="RuleBase" id="RU003692"/>
    </source>
</evidence>
<keyword evidence="5" id="KW-0963">Cytoplasm</keyword>
<comment type="miscellaneous">
    <text evidence="16">The active site is a redox-active disulfide bond.</text>
</comment>
<comment type="catalytic activity">
    <reaction evidence="12 16">
        <text>N(6)-[(R)-dihydrolipoyl]-L-lysyl-[protein] + NAD(+) = N(6)-[(R)-lipoyl]-L-lysyl-[protein] + NADH + H(+)</text>
        <dbReference type="Rhea" id="RHEA:15045"/>
        <dbReference type="Rhea" id="RHEA-COMP:10474"/>
        <dbReference type="Rhea" id="RHEA-COMP:10475"/>
        <dbReference type="ChEBI" id="CHEBI:15378"/>
        <dbReference type="ChEBI" id="CHEBI:57540"/>
        <dbReference type="ChEBI" id="CHEBI:57945"/>
        <dbReference type="ChEBI" id="CHEBI:83099"/>
        <dbReference type="ChEBI" id="CHEBI:83100"/>
        <dbReference type="EC" id="1.8.1.4"/>
    </reaction>
</comment>
<evidence type="ECO:0000313" key="20">
    <source>
        <dbReference type="Proteomes" id="UP000001021"/>
    </source>
</evidence>
<feature type="disulfide bond" description="Redox-active" evidence="15">
    <location>
        <begin position="64"/>
        <end position="69"/>
    </location>
</feature>
<evidence type="ECO:0000256" key="2">
    <source>
        <dbReference type="ARBA" id="ARBA00007532"/>
    </source>
</evidence>
<keyword evidence="14" id="KW-0547">Nucleotide-binding</keyword>
<keyword evidence="8 16" id="KW-0560">Oxidoreductase</keyword>
<evidence type="ECO:0000256" key="11">
    <source>
        <dbReference type="ARBA" id="ARBA00023284"/>
    </source>
</evidence>
<feature type="active site" description="Proton acceptor" evidence="13">
    <location>
        <position position="470"/>
    </location>
</feature>
<accession>A0A0H3M553</accession>
<sequence length="491" mass="53618">MLHLQTTVLFFIITEFSFKVINMNKHEFLIIGSGPGGYIAAIRAAQLGYNVAIIEKENTLGGVCLNWGCIPTKSLLHSALIYHNIKKADVFGINVTNVTCNFTKIIERSRNVVEKLSNGISGLMKKNNIKVYSGTAKLLGEGTVEVLDNNNDKINITSKHIIIATGSHPRNLPNINFDNNIIWNAKNAMTPNILPKSLAIIGTGAIGIEFASFYNTFGTQVTMIELRDNILPLEDHEVSKSMHQILNQKGIKIYTKSSVTKLEKSNNNARIQISNTIDLEVDKVILAVGIQPNTDNLGLDNTKIQIDQAGFIITDKYCCTSESGVYAIGDVAGPPCLAHKASHEAILCVENIAAQEKKITDRNIHHINKENIPSCIFSIPQIASIGLTEHQAKSMGYDIKIGKFNANCSGKAIAIDETEGFVKVIINKTTGELLGAHMIGAEVTEMINGYIIGKQLEATDRDIISSIFPHPTLSEMIHEAVLASNNESLNS</sequence>
<dbReference type="InterPro" id="IPR012999">
    <property type="entry name" value="Pyr_OxRdtase_I_AS"/>
</dbReference>
<evidence type="ECO:0000256" key="6">
    <source>
        <dbReference type="ARBA" id="ARBA00022630"/>
    </source>
</evidence>
<dbReference type="SUPFAM" id="SSF51905">
    <property type="entry name" value="FAD/NAD(P)-binding domain"/>
    <property type="match status" value="1"/>
</dbReference>
<keyword evidence="10" id="KW-1015">Disulfide bond</keyword>
<dbReference type="GO" id="GO:0005737">
    <property type="term" value="C:cytoplasm"/>
    <property type="evidence" value="ECO:0007669"/>
    <property type="project" value="UniProtKB-SubCell"/>
</dbReference>
<evidence type="ECO:0000256" key="1">
    <source>
        <dbReference type="ARBA" id="ARBA00004496"/>
    </source>
</evidence>
<dbReference type="InterPro" id="IPR016156">
    <property type="entry name" value="FAD/NAD-linked_Rdtase_dimer_sf"/>
</dbReference>
<dbReference type="InterPro" id="IPR001100">
    <property type="entry name" value="Pyr_nuc-diS_OxRdtase"/>
</dbReference>
<protein>
    <recommendedName>
        <fullName evidence="4 16">Dihydrolipoyl dehydrogenase</fullName>
        <ecNumber evidence="3 16">1.8.1.4</ecNumber>
    </recommendedName>
</protein>
<dbReference type="Pfam" id="PF02852">
    <property type="entry name" value="Pyr_redox_dim"/>
    <property type="match status" value="1"/>
</dbReference>
<feature type="binding site" evidence="14">
    <location>
        <position position="73"/>
    </location>
    <ligand>
        <name>FAD</name>
        <dbReference type="ChEBI" id="CHEBI:57692"/>
    </ligand>
</feature>
<dbReference type="HOGENOM" id="CLU_016755_0_2_5"/>
<dbReference type="EMBL" id="CR925678">
    <property type="protein sequence ID" value="CAI26632.1"/>
    <property type="molecule type" value="Genomic_DNA"/>
</dbReference>
<dbReference type="Gene3D" id="3.50.50.60">
    <property type="entry name" value="FAD/NAD(P)-binding domain"/>
    <property type="match status" value="2"/>
</dbReference>
<keyword evidence="7 14" id="KW-0274">FAD</keyword>
<evidence type="ECO:0000259" key="18">
    <source>
        <dbReference type="Pfam" id="PF07992"/>
    </source>
</evidence>
<name>A0A0H3M553_EHRRW</name>
<dbReference type="eggNOG" id="COG1249">
    <property type="taxonomic scope" value="Bacteria"/>
</dbReference>
<feature type="binding site" evidence="14">
    <location>
        <position position="289"/>
    </location>
    <ligand>
        <name>NAD(+)</name>
        <dbReference type="ChEBI" id="CHEBI:57540"/>
    </ligand>
</feature>
<dbReference type="NCBIfam" id="TIGR01350">
    <property type="entry name" value="lipoamide_DH"/>
    <property type="match status" value="1"/>
</dbReference>
<dbReference type="PRINTS" id="PR00368">
    <property type="entry name" value="FADPNR"/>
</dbReference>
<dbReference type="InterPro" id="IPR050151">
    <property type="entry name" value="Class-I_Pyr_Nuc-Dis_Oxidored"/>
</dbReference>
<gene>
    <name evidence="19" type="primary">lpd</name>
    <name evidence="19" type="ordered locus">ERWE_CDS_01380</name>
</gene>
<feature type="domain" description="FAD/NAD(P)-binding" evidence="18">
    <location>
        <begin position="28"/>
        <end position="345"/>
    </location>
</feature>
<evidence type="ECO:0000256" key="9">
    <source>
        <dbReference type="ARBA" id="ARBA00023027"/>
    </source>
</evidence>
<dbReference type="GO" id="GO:0004148">
    <property type="term" value="F:dihydrolipoyl dehydrogenase (NADH) activity"/>
    <property type="evidence" value="ECO:0007669"/>
    <property type="project" value="UniProtKB-EC"/>
</dbReference>
<evidence type="ECO:0000256" key="14">
    <source>
        <dbReference type="PIRSR" id="PIRSR000350-3"/>
    </source>
</evidence>
<dbReference type="InterPro" id="IPR036188">
    <property type="entry name" value="FAD/NAD-bd_sf"/>
</dbReference>
<dbReference type="PRINTS" id="PR00411">
    <property type="entry name" value="PNDRDTASEI"/>
</dbReference>
<dbReference type="GO" id="GO:0006103">
    <property type="term" value="P:2-oxoglutarate metabolic process"/>
    <property type="evidence" value="ECO:0007669"/>
    <property type="project" value="TreeGrafter"/>
</dbReference>
<comment type="subcellular location">
    <subcellularLocation>
        <location evidence="1">Cytoplasm</location>
    </subcellularLocation>
</comment>
<dbReference type="InterPro" id="IPR006258">
    <property type="entry name" value="Lipoamide_DH"/>
</dbReference>
<organism evidence="19 20">
    <name type="scientific">Ehrlichia ruminantium (strain Welgevonden)</name>
    <dbReference type="NCBI Taxonomy" id="254945"/>
    <lineage>
        <taxon>Bacteria</taxon>
        <taxon>Pseudomonadati</taxon>
        <taxon>Pseudomonadota</taxon>
        <taxon>Alphaproteobacteria</taxon>
        <taxon>Rickettsiales</taxon>
        <taxon>Anaplasmataceae</taxon>
        <taxon>Ehrlichia</taxon>
    </lineage>
</organism>
<evidence type="ECO:0000256" key="10">
    <source>
        <dbReference type="ARBA" id="ARBA00023157"/>
    </source>
</evidence>
<evidence type="ECO:0000256" key="3">
    <source>
        <dbReference type="ARBA" id="ARBA00012608"/>
    </source>
</evidence>
<feature type="domain" description="Pyridine nucleotide-disulphide oxidoreductase dimerisation" evidence="17">
    <location>
        <begin position="372"/>
        <end position="480"/>
    </location>
</feature>
<dbReference type="PIRSF" id="PIRSF000350">
    <property type="entry name" value="Mercury_reductase_MerA"/>
    <property type="match status" value="1"/>
</dbReference>
<dbReference type="InterPro" id="IPR023753">
    <property type="entry name" value="FAD/NAD-binding_dom"/>
</dbReference>
<dbReference type="PANTHER" id="PTHR22912:SF217">
    <property type="entry name" value="DIHYDROLIPOYL DEHYDROGENASE"/>
    <property type="match status" value="1"/>
</dbReference>
<evidence type="ECO:0000256" key="12">
    <source>
        <dbReference type="ARBA" id="ARBA00049187"/>
    </source>
</evidence>
<evidence type="ECO:0000256" key="4">
    <source>
        <dbReference type="ARBA" id="ARBA00016961"/>
    </source>
</evidence>
<reference evidence="19 20" key="1">
    <citation type="journal article" date="2006" name="J. Bacteriol.">
        <title>Comparative genomic analysis of three strains of Ehrlichia ruminantium reveals an active process of genome size plasticity.</title>
        <authorList>
            <person name="Frutos R."/>
            <person name="Viari A."/>
            <person name="Ferraz C."/>
            <person name="Morgat A."/>
            <person name="Eychenie S."/>
            <person name="Kandassami Y."/>
            <person name="Chantal I."/>
            <person name="Bensaid A."/>
            <person name="Coissac E."/>
            <person name="Vachiery N."/>
            <person name="Demaille J."/>
            <person name="Martinez D."/>
        </authorList>
    </citation>
    <scope>NUCLEOTIDE SEQUENCE [LARGE SCALE GENOMIC DNA]</scope>
    <source>
        <strain evidence="19 20">Welgevonden</strain>
    </source>
</reference>
<evidence type="ECO:0000256" key="13">
    <source>
        <dbReference type="PIRSR" id="PIRSR000350-2"/>
    </source>
</evidence>
<keyword evidence="11 16" id="KW-0676">Redox-active center</keyword>
<dbReference type="Pfam" id="PF07992">
    <property type="entry name" value="Pyr_redox_2"/>
    <property type="match status" value="1"/>
</dbReference>
<dbReference type="AlphaFoldDB" id="A0A0H3M553"/>
<keyword evidence="20" id="KW-1185">Reference proteome</keyword>
<dbReference type="KEGG" id="erw:ERWE_CDS_01380"/>
<feature type="binding site" evidence="14">
    <location>
        <position position="330"/>
    </location>
    <ligand>
        <name>FAD</name>
        <dbReference type="ChEBI" id="CHEBI:57692"/>
    </ligand>
</feature>
<comment type="cofactor">
    <cofactor evidence="14 16">
        <name>FAD</name>
        <dbReference type="ChEBI" id="CHEBI:57692"/>
    </cofactor>
    <text evidence="14 16">Binds 1 FAD per subunit.</text>
</comment>
<dbReference type="Gene3D" id="3.30.390.30">
    <property type="match status" value="1"/>
</dbReference>
<dbReference type="FunFam" id="3.30.390.30:FF:000001">
    <property type="entry name" value="Dihydrolipoyl dehydrogenase"/>
    <property type="match status" value="1"/>
</dbReference>
<evidence type="ECO:0000256" key="7">
    <source>
        <dbReference type="ARBA" id="ARBA00022827"/>
    </source>
</evidence>
<evidence type="ECO:0000259" key="17">
    <source>
        <dbReference type="Pfam" id="PF02852"/>
    </source>
</evidence>
<evidence type="ECO:0000256" key="5">
    <source>
        <dbReference type="ARBA" id="ARBA00022490"/>
    </source>
</evidence>
<keyword evidence="9 14" id="KW-0520">NAD</keyword>
<dbReference type="PROSITE" id="PS00076">
    <property type="entry name" value="PYRIDINE_REDOX_1"/>
    <property type="match status" value="1"/>
</dbReference>
<proteinExistence type="inferred from homology"/>
<feature type="binding site" evidence="14">
    <location>
        <begin position="202"/>
        <end position="209"/>
    </location>
    <ligand>
        <name>NAD(+)</name>
        <dbReference type="ChEBI" id="CHEBI:57540"/>
    </ligand>
</feature>